<dbReference type="InterPro" id="IPR016024">
    <property type="entry name" value="ARM-type_fold"/>
</dbReference>
<feature type="region of interest" description="Disordered" evidence="1">
    <location>
        <begin position="548"/>
        <end position="573"/>
    </location>
</feature>
<dbReference type="AlphaFoldDB" id="A0A6A5WMG7"/>
<dbReference type="InterPro" id="IPR011989">
    <property type="entry name" value="ARM-like"/>
</dbReference>
<accession>A0A6A5WMG7</accession>
<dbReference type="GO" id="GO:0006409">
    <property type="term" value="P:tRNA export from nucleus"/>
    <property type="evidence" value="ECO:0007669"/>
    <property type="project" value="TreeGrafter"/>
</dbReference>
<dbReference type="SUPFAM" id="SSF48371">
    <property type="entry name" value="ARM repeat"/>
    <property type="match status" value="1"/>
</dbReference>
<dbReference type="Gene3D" id="1.10.510.10">
    <property type="entry name" value="Transferase(Phosphotransferase) domain 1"/>
    <property type="match status" value="1"/>
</dbReference>
<dbReference type="Gene3D" id="1.25.10.10">
    <property type="entry name" value="Leucine-rich Repeat Variant"/>
    <property type="match status" value="1"/>
</dbReference>
<keyword evidence="4" id="KW-1185">Reference proteome</keyword>
<dbReference type="GO" id="GO:0004672">
    <property type="term" value="F:protein kinase activity"/>
    <property type="evidence" value="ECO:0007669"/>
    <property type="project" value="InterPro"/>
</dbReference>
<dbReference type="PROSITE" id="PS50011">
    <property type="entry name" value="PROTEIN_KINASE_DOM"/>
    <property type="match status" value="1"/>
</dbReference>
<dbReference type="Gene3D" id="3.30.200.20">
    <property type="entry name" value="Phosphorylase Kinase, domain 1"/>
    <property type="match status" value="1"/>
</dbReference>
<feature type="compositionally biased region" description="Low complexity" evidence="1">
    <location>
        <begin position="682"/>
        <end position="692"/>
    </location>
</feature>
<feature type="compositionally biased region" description="Pro residues" evidence="1">
    <location>
        <begin position="605"/>
        <end position="615"/>
    </location>
</feature>
<sequence length="789" mass="85443">MDFIKSAVASAISKGPAFGYTFGDRVDIDESIWTLYNGTKREDGSKCSIFSFDITANKSRLPLARNALRKLRTLRHPGVVKVLDTVETETYIYIATERLTPLSWHVKRKSLTEETIKWGLHNIAKTLKFINADATSIHGCIRPASIYFGESGEWKLGGFEALSSMKEDDAVLPTYGSIIPDSNRYMAPEVSKGGWEVIRQNPIHVVDAYNFGVLIFETFNGGFLGSDQLGQMKSIPPSMHQVYKRLLNPSPKARMSVGQLLDQGRRIGGFFQTPLIQVTEDIESLGLKGDTERDDLLGKLDEVADDFPAEFFKLKVLPELLKSVEFGGGGAKVFGTVMKIGAKLSDEEYDSQITPVVVRLFSNPDRGIRVCLLDNLPLMIDHLPQKIVNDKIFPQMVTGFTDLAPVVREQTVKAVLTVVPKLSDRIVNGELLRYLAKTANDEQPGIRTNTTICLGKIARNMGANTRGKVLAAAFARSLRDPFIHARSAALQALAATSDLFTEDDCASRLLPALCPSLIDKEKVVRELAQKTLDIYVARIRKLTQAYPDTVPPSPALNTAGGNPAPRMGTPANDTSWAGWAISSFTNKLAAASGEIQSGSNGQAPQPRPSSVPPPTALKADKPGPSNLKSGMTLTKHSASIPAIVSPDPAADFGEIEDFDDGWGGFGEDDTNKQEEDDPWDEPAPSASKSSAAGTKSYDDQGEPDFAGWLAAQSGRKAKKSPLPKGLTKSTVPKTAIAKTPSTRPAVGARANTTGSTATTKKVVVPAKKVAPKAEMKSNEEEEDGWGDAW</sequence>
<feature type="region of interest" description="Disordered" evidence="1">
    <location>
        <begin position="594"/>
        <end position="632"/>
    </location>
</feature>
<dbReference type="InterPro" id="IPR011009">
    <property type="entry name" value="Kinase-like_dom_sf"/>
</dbReference>
<protein>
    <submittedName>
        <fullName evidence="3">ARM repeat-containing protein</fullName>
    </submittedName>
</protein>
<dbReference type="PANTHER" id="PTHR12984:SF3">
    <property type="entry name" value="N-TERMINAL KINASE-LIKE PROTEIN"/>
    <property type="match status" value="1"/>
</dbReference>
<dbReference type="Proteomes" id="UP000799779">
    <property type="component" value="Unassembled WGS sequence"/>
</dbReference>
<organism evidence="3 4">
    <name type="scientific">Amniculicola lignicola CBS 123094</name>
    <dbReference type="NCBI Taxonomy" id="1392246"/>
    <lineage>
        <taxon>Eukaryota</taxon>
        <taxon>Fungi</taxon>
        <taxon>Dikarya</taxon>
        <taxon>Ascomycota</taxon>
        <taxon>Pezizomycotina</taxon>
        <taxon>Dothideomycetes</taxon>
        <taxon>Pleosporomycetidae</taxon>
        <taxon>Pleosporales</taxon>
        <taxon>Amniculicolaceae</taxon>
        <taxon>Amniculicola</taxon>
    </lineage>
</organism>
<feature type="region of interest" description="Disordered" evidence="1">
    <location>
        <begin position="644"/>
        <end position="789"/>
    </location>
</feature>
<dbReference type="GO" id="GO:0005737">
    <property type="term" value="C:cytoplasm"/>
    <property type="evidence" value="ECO:0007669"/>
    <property type="project" value="TreeGrafter"/>
</dbReference>
<feature type="compositionally biased region" description="Acidic residues" evidence="1">
    <location>
        <begin position="779"/>
        <end position="789"/>
    </location>
</feature>
<dbReference type="InterPro" id="IPR000719">
    <property type="entry name" value="Prot_kinase_dom"/>
</dbReference>
<dbReference type="Pfam" id="PF00069">
    <property type="entry name" value="Pkinase"/>
    <property type="match status" value="1"/>
</dbReference>
<evidence type="ECO:0000256" key="1">
    <source>
        <dbReference type="SAM" id="MobiDB-lite"/>
    </source>
</evidence>
<name>A0A6A5WMG7_9PLEO</name>
<feature type="compositionally biased region" description="Polar residues" evidence="1">
    <location>
        <begin position="594"/>
        <end position="603"/>
    </location>
</feature>
<dbReference type="PANTHER" id="PTHR12984">
    <property type="entry name" value="SCY1-RELATED S/T PROTEIN KINASE-LIKE"/>
    <property type="match status" value="1"/>
</dbReference>
<dbReference type="SUPFAM" id="SSF56112">
    <property type="entry name" value="Protein kinase-like (PK-like)"/>
    <property type="match status" value="1"/>
</dbReference>
<dbReference type="OrthoDB" id="447103at2759"/>
<feature type="compositionally biased region" description="Low complexity" evidence="1">
    <location>
        <begin position="756"/>
        <end position="768"/>
    </location>
</feature>
<dbReference type="EMBL" id="ML977576">
    <property type="protein sequence ID" value="KAF2002697.1"/>
    <property type="molecule type" value="Genomic_DNA"/>
</dbReference>
<dbReference type="SMART" id="SM00220">
    <property type="entry name" value="S_TKc"/>
    <property type="match status" value="1"/>
</dbReference>
<evidence type="ECO:0000313" key="3">
    <source>
        <dbReference type="EMBL" id="KAF2002697.1"/>
    </source>
</evidence>
<reference evidence="3" key="1">
    <citation type="journal article" date="2020" name="Stud. Mycol.">
        <title>101 Dothideomycetes genomes: a test case for predicting lifestyles and emergence of pathogens.</title>
        <authorList>
            <person name="Haridas S."/>
            <person name="Albert R."/>
            <person name="Binder M."/>
            <person name="Bloem J."/>
            <person name="Labutti K."/>
            <person name="Salamov A."/>
            <person name="Andreopoulos B."/>
            <person name="Baker S."/>
            <person name="Barry K."/>
            <person name="Bills G."/>
            <person name="Bluhm B."/>
            <person name="Cannon C."/>
            <person name="Castanera R."/>
            <person name="Culley D."/>
            <person name="Daum C."/>
            <person name="Ezra D."/>
            <person name="Gonzalez J."/>
            <person name="Henrissat B."/>
            <person name="Kuo A."/>
            <person name="Liang C."/>
            <person name="Lipzen A."/>
            <person name="Lutzoni F."/>
            <person name="Magnuson J."/>
            <person name="Mondo S."/>
            <person name="Nolan M."/>
            <person name="Ohm R."/>
            <person name="Pangilinan J."/>
            <person name="Park H.-J."/>
            <person name="Ramirez L."/>
            <person name="Alfaro M."/>
            <person name="Sun H."/>
            <person name="Tritt A."/>
            <person name="Yoshinaga Y."/>
            <person name="Zwiers L.-H."/>
            <person name="Turgeon B."/>
            <person name="Goodwin S."/>
            <person name="Spatafora J."/>
            <person name="Crous P."/>
            <person name="Grigoriev I."/>
        </authorList>
    </citation>
    <scope>NUCLEOTIDE SEQUENCE</scope>
    <source>
        <strain evidence="3">CBS 123094</strain>
    </source>
</reference>
<gene>
    <name evidence="3" type="ORF">P154DRAFT_488173</name>
</gene>
<evidence type="ECO:0000313" key="4">
    <source>
        <dbReference type="Proteomes" id="UP000799779"/>
    </source>
</evidence>
<evidence type="ECO:0000259" key="2">
    <source>
        <dbReference type="PROSITE" id="PS50011"/>
    </source>
</evidence>
<proteinExistence type="predicted"/>
<dbReference type="InterPro" id="IPR051177">
    <property type="entry name" value="CIK-Related_Protein"/>
</dbReference>
<feature type="domain" description="Protein kinase" evidence="2">
    <location>
        <begin position="1"/>
        <end position="271"/>
    </location>
</feature>
<dbReference type="GO" id="GO:0005524">
    <property type="term" value="F:ATP binding"/>
    <property type="evidence" value="ECO:0007669"/>
    <property type="project" value="InterPro"/>
</dbReference>